<organism evidence="2 3">
    <name type="scientific">Dorcoceras hygrometricum</name>
    <dbReference type="NCBI Taxonomy" id="472368"/>
    <lineage>
        <taxon>Eukaryota</taxon>
        <taxon>Viridiplantae</taxon>
        <taxon>Streptophyta</taxon>
        <taxon>Embryophyta</taxon>
        <taxon>Tracheophyta</taxon>
        <taxon>Spermatophyta</taxon>
        <taxon>Magnoliopsida</taxon>
        <taxon>eudicotyledons</taxon>
        <taxon>Gunneridae</taxon>
        <taxon>Pentapetalae</taxon>
        <taxon>asterids</taxon>
        <taxon>lamiids</taxon>
        <taxon>Lamiales</taxon>
        <taxon>Gesneriaceae</taxon>
        <taxon>Didymocarpoideae</taxon>
        <taxon>Trichosporeae</taxon>
        <taxon>Loxocarpinae</taxon>
        <taxon>Dorcoceras</taxon>
    </lineage>
</organism>
<evidence type="ECO:0000256" key="1">
    <source>
        <dbReference type="SAM" id="MobiDB-lite"/>
    </source>
</evidence>
<evidence type="ECO:0008006" key="4">
    <source>
        <dbReference type="Google" id="ProtNLM"/>
    </source>
</evidence>
<dbReference type="Proteomes" id="UP000250235">
    <property type="component" value="Unassembled WGS sequence"/>
</dbReference>
<sequence>MLYATGTLNHLLGHRQLGNLLDQLYDLDNTTGNKQTKPQRDMGSNPSTKRNYKSAVNSKNKMQMLCMRCWTTTNGSNRKGIQGWLTRVVTIRTVTLKDSLSKMASAYYSNTQHIDFESVLAMDDPVAGQLVKISEEWFAESFDLPVDGLADLSEIPKDVVFDAMSIVSMSGEPVSLSGKKSQMKVEYRLLCDIMAKSISVKAGSFNAITVEKFSMVTAVVCGVRMNWARVLFNILKKMVTPGSKQSKGFAVHISLLLENIPNLELGESSEFPASKILTEKTVHRYVSLNDKVGAEEASDAPQVKKEPRKPAASTKRPVAADFEARVVKQKRTIKKKSGSSKVNLEIMVVAQEAVPIQMVESSTAAPAAEGIFTQLAAEYEIPADPPDDEVAGVTVDEVAADEGANEGTVDDDAAKVNEPTSEPAVVDIVNEEPSTGDEVDDIIEQVFADTAQIIVDEEDQVVHTSGEGNQPAGTAEERHWFDLPYDDLMARWDAERPVVTASDTDEDVETMDVGAAGGDQQVQFSEEEPEDMEMSDELIDADEKMSLDEILLTIPAEHPLPSSAREVTKITIGTEIKIPGVDENTWYLASLPQIPVDDKGKEPLQLIPNQGQAPAGTLLFDLCGYRSTSTELKQQAVAHRIRWTRPCCSILFEGRLTSHRDIPAYTIFEVSSQRQYDDTLPLVCDFFKLLKKWWGDVCLEAVEFCASRRLLPVGSLNFCRDLAVVEPDSIFDYRQPTVFALRFSQLCTVYIQYSLFSRLTTADISSLVASIASERTVLRNVQIAQNTVSVAPIVQLIDEHSSSNSTSDDISMDFADQDTAAAGSISLPAAPIPDVTKALNQLRASIDQIRERDDGSAKHKDTLLLHLHDFEKQFIARFDAQDRVLGALCRDSNDQRNLLSLELQSSHKQLGTQINIQSLEVALLIQQMATVKYQQTVVYFNSQRYSADGYSNKQMATVISRWLQYSLVQSLLLLIVETSRYILKGRYFKRSTGAYFQALKVINRCIHIRGSVGPFKIRNNKKDQQQEHVC</sequence>
<evidence type="ECO:0000313" key="2">
    <source>
        <dbReference type="EMBL" id="KZV37058.1"/>
    </source>
</evidence>
<accession>A0A2Z7BTR8</accession>
<protein>
    <recommendedName>
        <fullName evidence="4">Dystroglycan-like</fullName>
    </recommendedName>
</protein>
<reference evidence="2 3" key="1">
    <citation type="journal article" date="2015" name="Proc. Natl. Acad. Sci. U.S.A.">
        <title>The resurrection genome of Boea hygrometrica: A blueprint for survival of dehydration.</title>
        <authorList>
            <person name="Xiao L."/>
            <person name="Yang G."/>
            <person name="Zhang L."/>
            <person name="Yang X."/>
            <person name="Zhao S."/>
            <person name="Ji Z."/>
            <person name="Zhou Q."/>
            <person name="Hu M."/>
            <person name="Wang Y."/>
            <person name="Chen M."/>
            <person name="Xu Y."/>
            <person name="Jin H."/>
            <person name="Xiao X."/>
            <person name="Hu G."/>
            <person name="Bao F."/>
            <person name="Hu Y."/>
            <person name="Wan P."/>
            <person name="Li L."/>
            <person name="Deng X."/>
            <person name="Kuang T."/>
            <person name="Xiang C."/>
            <person name="Zhu J.K."/>
            <person name="Oliver M.J."/>
            <person name="He Y."/>
        </authorList>
    </citation>
    <scope>NUCLEOTIDE SEQUENCE [LARGE SCALE GENOMIC DNA]</scope>
    <source>
        <strain evidence="3">cv. XS01</strain>
    </source>
</reference>
<dbReference type="AlphaFoldDB" id="A0A2Z7BTR8"/>
<feature type="region of interest" description="Disordered" evidence="1">
    <location>
        <begin position="296"/>
        <end position="317"/>
    </location>
</feature>
<feature type="region of interest" description="Disordered" evidence="1">
    <location>
        <begin position="29"/>
        <end position="55"/>
    </location>
</feature>
<evidence type="ECO:0000313" key="3">
    <source>
        <dbReference type="Proteomes" id="UP000250235"/>
    </source>
</evidence>
<dbReference type="EMBL" id="KV003163">
    <property type="protein sequence ID" value="KZV37058.1"/>
    <property type="molecule type" value="Genomic_DNA"/>
</dbReference>
<proteinExistence type="predicted"/>
<name>A0A2Z7BTR8_9LAMI</name>
<keyword evidence="3" id="KW-1185">Reference proteome</keyword>
<gene>
    <name evidence="2" type="ORF">F511_05298</name>
</gene>